<gene>
    <name evidence="1" type="ORF">BGZ65_008467</name>
</gene>
<dbReference type="AlphaFoldDB" id="A0A9P6MF14"/>
<reference evidence="1" key="1">
    <citation type="journal article" date="2020" name="Fungal Divers.">
        <title>Resolving the Mortierellaceae phylogeny through synthesis of multi-gene phylogenetics and phylogenomics.</title>
        <authorList>
            <person name="Vandepol N."/>
            <person name="Liber J."/>
            <person name="Desiro A."/>
            <person name="Na H."/>
            <person name="Kennedy M."/>
            <person name="Barry K."/>
            <person name="Grigoriev I.V."/>
            <person name="Miller A.N."/>
            <person name="O'Donnell K."/>
            <person name="Stajich J.E."/>
            <person name="Bonito G."/>
        </authorList>
    </citation>
    <scope>NUCLEOTIDE SEQUENCE</scope>
    <source>
        <strain evidence="1">MES-2147</strain>
    </source>
</reference>
<evidence type="ECO:0000313" key="2">
    <source>
        <dbReference type="Proteomes" id="UP000749646"/>
    </source>
</evidence>
<name>A0A9P6MF14_9FUNG</name>
<proteinExistence type="predicted"/>
<sequence length="72" mass="7913">MCKEGTAVQSALGYDAFSTPLAVLSALVQSDKPYLLERVSAIAINREDEGIAEKTIPQDIHMNVFIDMNMKI</sequence>
<evidence type="ECO:0000313" key="1">
    <source>
        <dbReference type="EMBL" id="KAF9995919.1"/>
    </source>
</evidence>
<organism evidence="1 2">
    <name type="scientific">Modicella reniformis</name>
    <dbReference type="NCBI Taxonomy" id="1440133"/>
    <lineage>
        <taxon>Eukaryota</taxon>
        <taxon>Fungi</taxon>
        <taxon>Fungi incertae sedis</taxon>
        <taxon>Mucoromycota</taxon>
        <taxon>Mortierellomycotina</taxon>
        <taxon>Mortierellomycetes</taxon>
        <taxon>Mortierellales</taxon>
        <taxon>Mortierellaceae</taxon>
        <taxon>Modicella</taxon>
    </lineage>
</organism>
<dbReference type="Proteomes" id="UP000749646">
    <property type="component" value="Unassembled WGS sequence"/>
</dbReference>
<dbReference type="EMBL" id="JAAAHW010001259">
    <property type="protein sequence ID" value="KAF9995919.1"/>
    <property type="molecule type" value="Genomic_DNA"/>
</dbReference>
<keyword evidence="2" id="KW-1185">Reference proteome</keyword>
<protein>
    <submittedName>
        <fullName evidence="1">Uncharacterized protein</fullName>
    </submittedName>
</protein>
<accession>A0A9P6MF14</accession>
<comment type="caution">
    <text evidence="1">The sequence shown here is derived from an EMBL/GenBank/DDBJ whole genome shotgun (WGS) entry which is preliminary data.</text>
</comment>